<dbReference type="InterPro" id="IPR041620">
    <property type="entry name" value="CdiA_C_tRNase"/>
</dbReference>
<dbReference type="Pfam" id="PF18664">
    <property type="entry name" value="CdiA_C_tRNase"/>
    <property type="match status" value="1"/>
</dbReference>
<accession>A0A847SB71</accession>
<name>A0A847SB71_9NEIS</name>
<sequence>KKNRDLQKKAYMEAAATVIGQITGGLAGGRDSAIVGGNVALNADQNNRQLHVREMELIRLNRKAFLNYLNQRNKDGAGLFTPMDKISEEEAEYWLANAARANVDSTHMRAIGQQIGTATTLESRLYFAAKEYLANLVKTGAVFTDESGVSQRYFTATADDFKNGLKYVNAESPLYREFMATNFLEAYLPKHPTPADQALYDKISKERATRAAVGIATAGLLWWAGNRFGTPRTPIVGQAGSTVEAPIPLGNSYRLAETIPVTGEAVVLMKDTGVGNIKIPAGSKVAYRDGLLGIKTPDGKEMVLPVRAAEINPMAGNSGTVVTPAGQAQIASSNAIKPGNTVRLTQNVVTPNGQLILAGSVVTQVENTLRVVMPNGAVIVGAYNKGAAGGPLALPDMPINRMIINEDGLKQVNVLYTPLEAQRRLNTKDVGGSNKYRPAEAAAGAQLEDALGAMKRYEPSLTQGANDKNPDFVIIDGPYKGKTVDAMYTTGQLTKKEIDGINKFFEKNMILGKEKENILNHLDKADFVPVDFRVLTQNNQQIFMNYIGTLPAAQRAKIIIVK</sequence>
<dbReference type="AlphaFoldDB" id="A0A847SB71"/>
<keyword evidence="3" id="KW-1185">Reference proteome</keyword>
<dbReference type="EMBL" id="JABAIM010000011">
    <property type="protein sequence ID" value="NLR76983.1"/>
    <property type="molecule type" value="Genomic_DNA"/>
</dbReference>
<feature type="non-terminal residue" evidence="2">
    <location>
        <position position="1"/>
    </location>
</feature>
<dbReference type="CDD" id="cd20726">
    <property type="entry name" value="CDI_toxin_BpE479_tRNase-like"/>
    <property type="match status" value="1"/>
</dbReference>
<evidence type="ECO:0000259" key="1">
    <source>
        <dbReference type="Pfam" id="PF18664"/>
    </source>
</evidence>
<comment type="caution">
    <text evidence="2">The sequence shown here is derived from an EMBL/GenBank/DDBJ whole genome shotgun (WGS) entry which is preliminary data.</text>
</comment>
<feature type="domain" description="CdiA C-terminal tRNase" evidence="1">
    <location>
        <begin position="438"/>
        <end position="561"/>
    </location>
</feature>
<gene>
    <name evidence="2" type="ORF">HF682_17605</name>
</gene>
<reference evidence="2 3" key="1">
    <citation type="submission" date="2020-04" db="EMBL/GenBank/DDBJ databases">
        <title>Draft genome of Leeia sp. IMCC25680.</title>
        <authorList>
            <person name="Song J."/>
            <person name="Cho J.-C."/>
        </authorList>
    </citation>
    <scope>NUCLEOTIDE SEQUENCE [LARGE SCALE GENOMIC DNA]</scope>
    <source>
        <strain evidence="2 3">IMCC25680</strain>
    </source>
</reference>
<evidence type="ECO:0000313" key="3">
    <source>
        <dbReference type="Proteomes" id="UP000587991"/>
    </source>
</evidence>
<dbReference type="Proteomes" id="UP000587991">
    <property type="component" value="Unassembled WGS sequence"/>
</dbReference>
<proteinExistence type="predicted"/>
<organism evidence="2 3">
    <name type="scientific">Leeia aquatica</name>
    <dbReference type="NCBI Taxonomy" id="2725557"/>
    <lineage>
        <taxon>Bacteria</taxon>
        <taxon>Pseudomonadati</taxon>
        <taxon>Pseudomonadota</taxon>
        <taxon>Betaproteobacteria</taxon>
        <taxon>Neisseriales</taxon>
        <taxon>Leeiaceae</taxon>
        <taxon>Leeia</taxon>
    </lineage>
</organism>
<protein>
    <recommendedName>
        <fullName evidence="1">CdiA C-terminal tRNase domain-containing protein</fullName>
    </recommendedName>
</protein>
<evidence type="ECO:0000313" key="2">
    <source>
        <dbReference type="EMBL" id="NLR76983.1"/>
    </source>
</evidence>